<comment type="caution">
    <text evidence="1">The sequence shown here is derived from an EMBL/GenBank/DDBJ whole genome shotgun (WGS) entry which is preliminary data.</text>
</comment>
<proteinExistence type="predicted"/>
<organism evidence="1 2">
    <name type="scientific">Periplaneta americana</name>
    <name type="common">American cockroach</name>
    <name type="synonym">Blatta americana</name>
    <dbReference type="NCBI Taxonomy" id="6978"/>
    <lineage>
        <taxon>Eukaryota</taxon>
        <taxon>Metazoa</taxon>
        <taxon>Ecdysozoa</taxon>
        <taxon>Arthropoda</taxon>
        <taxon>Hexapoda</taxon>
        <taxon>Insecta</taxon>
        <taxon>Pterygota</taxon>
        <taxon>Neoptera</taxon>
        <taxon>Polyneoptera</taxon>
        <taxon>Dictyoptera</taxon>
        <taxon>Blattodea</taxon>
        <taxon>Blattoidea</taxon>
        <taxon>Blattidae</taxon>
        <taxon>Blattinae</taxon>
        <taxon>Periplaneta</taxon>
    </lineage>
</organism>
<keyword evidence="2" id="KW-1185">Reference proteome</keyword>
<evidence type="ECO:0000313" key="1">
    <source>
        <dbReference type="EMBL" id="KAJ4438789.1"/>
    </source>
</evidence>
<dbReference type="EMBL" id="JAJSOF020000019">
    <property type="protein sequence ID" value="KAJ4438789.1"/>
    <property type="molecule type" value="Genomic_DNA"/>
</dbReference>
<dbReference type="Proteomes" id="UP001148838">
    <property type="component" value="Unassembled WGS sequence"/>
</dbReference>
<evidence type="ECO:0000313" key="2">
    <source>
        <dbReference type="Proteomes" id="UP001148838"/>
    </source>
</evidence>
<reference evidence="1 2" key="1">
    <citation type="journal article" date="2022" name="Allergy">
        <title>Genome assembly and annotation of Periplaneta americana reveal a comprehensive cockroach allergen profile.</title>
        <authorList>
            <person name="Wang L."/>
            <person name="Xiong Q."/>
            <person name="Saelim N."/>
            <person name="Wang L."/>
            <person name="Nong W."/>
            <person name="Wan A.T."/>
            <person name="Shi M."/>
            <person name="Liu X."/>
            <person name="Cao Q."/>
            <person name="Hui J.H.L."/>
            <person name="Sookrung N."/>
            <person name="Leung T.F."/>
            <person name="Tungtrongchitr A."/>
            <person name="Tsui S.K.W."/>
        </authorList>
    </citation>
    <scope>NUCLEOTIDE SEQUENCE [LARGE SCALE GENOMIC DNA]</scope>
    <source>
        <strain evidence="1">PWHHKU_190912</strain>
    </source>
</reference>
<gene>
    <name evidence="1" type="ORF">ANN_14740</name>
</gene>
<accession>A0ABQ8SX56</accession>
<sequence>MAGLCEGGNEPPGSLKDITADSGCECMSLVSRLRGLPRFHTCFLCPSTRKPKSLTYALSAAASDPVLQSIIDTKVANSDEEIKLMTKYDGDKSESVTKCCSGKM</sequence>
<protein>
    <submittedName>
        <fullName evidence="1">Uncharacterized protein</fullName>
    </submittedName>
</protein>
<name>A0ABQ8SX56_PERAM</name>